<accession>A0A1E5IP52</accession>
<dbReference type="AlphaFoldDB" id="A0A1E5IP52"/>
<evidence type="ECO:0000313" key="5">
    <source>
        <dbReference type="Proteomes" id="UP000095230"/>
    </source>
</evidence>
<dbReference type="STRING" id="23.BEL05_04725"/>
<comment type="caution">
    <text evidence="3">The sequence shown here is derived from an EMBL/GenBank/DDBJ whole genome shotgun (WGS) entry which is preliminary data.</text>
</comment>
<dbReference type="RefSeq" id="WP_069669909.1">
    <property type="nucleotide sequence ID" value="NZ_MCBT01000001.1"/>
</dbReference>
<gene>
    <name evidence="3" type="ORF">BEL05_04725</name>
    <name evidence="4" type="ORF">BEL05_15885</name>
</gene>
<evidence type="ECO:0000313" key="3">
    <source>
        <dbReference type="EMBL" id="OEG72289.1"/>
    </source>
</evidence>
<proteinExistence type="predicted"/>
<keyword evidence="1" id="KW-0732">Signal</keyword>
<name>A0A1E5IP52_SHECO</name>
<dbReference type="Pfam" id="PF13436">
    <property type="entry name" value="Gly-zipper_OmpA"/>
    <property type="match status" value="1"/>
</dbReference>
<organism evidence="3 5">
    <name type="scientific">Shewanella colwelliana</name>
    <name type="common">Alteromonas colwelliana</name>
    <dbReference type="NCBI Taxonomy" id="23"/>
    <lineage>
        <taxon>Bacteria</taxon>
        <taxon>Pseudomonadati</taxon>
        <taxon>Pseudomonadota</taxon>
        <taxon>Gammaproteobacteria</taxon>
        <taxon>Alteromonadales</taxon>
        <taxon>Shewanellaceae</taxon>
        <taxon>Shewanella</taxon>
    </lineage>
</organism>
<protein>
    <submittedName>
        <fullName evidence="3">RNA polymerase subunit sigma</fullName>
    </submittedName>
</protein>
<feature type="domain" description="Glycine-zipper-containing OmpA-like membrane" evidence="2">
    <location>
        <begin position="57"/>
        <end position="95"/>
    </location>
</feature>
<dbReference type="OrthoDB" id="5875349at2"/>
<dbReference type="InterPro" id="IPR025693">
    <property type="entry name" value="Gly-zipper_OmpA-like_dom"/>
</dbReference>
<dbReference type="Proteomes" id="UP000095230">
    <property type="component" value="Unassembled WGS sequence"/>
</dbReference>
<evidence type="ECO:0000259" key="2">
    <source>
        <dbReference type="Pfam" id="PF13436"/>
    </source>
</evidence>
<feature type="chain" id="PRO_5014268548" evidence="1">
    <location>
        <begin position="20"/>
        <end position="129"/>
    </location>
</feature>
<dbReference type="EMBL" id="MCBT01000048">
    <property type="protein sequence ID" value="OEG72289.1"/>
    <property type="molecule type" value="Genomic_DNA"/>
</dbReference>
<reference evidence="3 5" key="1">
    <citation type="submission" date="2016-07" db="EMBL/GenBank/DDBJ databases">
        <title>Whole-genome of two Shewanella species isolated from a digestive organ of sea cucumber Apostichopus japonicus Selenka 1867.</title>
        <authorList>
            <person name="Hong H.-H."/>
            <person name="Choi H."/>
            <person name="Cheon S."/>
            <person name="Oh J.-S."/>
            <person name="Lee H.-G."/>
            <person name="Park C."/>
        </authorList>
    </citation>
    <scope>NUCLEOTIDE SEQUENCE [LARGE SCALE GENOMIC DNA]</scope>
    <source>
        <strain evidence="3 5">CSB03KR</strain>
    </source>
</reference>
<dbReference type="EMBL" id="MCBT01000001">
    <property type="protein sequence ID" value="OEG75716.1"/>
    <property type="molecule type" value="Genomic_DNA"/>
</dbReference>
<evidence type="ECO:0000313" key="4">
    <source>
        <dbReference type="EMBL" id="OEG75716.1"/>
    </source>
</evidence>
<sequence>MKKALLIATLFLFHGAASANVVIDKSGVDEKDYTYDLHQCTELSNQAQKDKVEGGMVSGAVKGAAVGAAVGAISGGSGSSGAKTGAGVGVAGGFLNRNSSKRAAEKSFQDEKQTILRNCMANRGYVVLN</sequence>
<evidence type="ECO:0000256" key="1">
    <source>
        <dbReference type="SAM" id="SignalP"/>
    </source>
</evidence>
<feature type="signal peptide" evidence="1">
    <location>
        <begin position="1"/>
        <end position="19"/>
    </location>
</feature>